<dbReference type="STRING" id="688.A6E04_03860"/>
<dbReference type="OrthoDB" id="8911262at2"/>
<dbReference type="InterPro" id="IPR032720">
    <property type="entry name" value="Cys_rich_CWC"/>
</dbReference>
<gene>
    <name evidence="1" type="ORF">A6E04_03860</name>
</gene>
<dbReference type="RefSeq" id="WP_017021865.1">
    <property type="nucleotide sequence ID" value="NZ_CAWMPN010000004.1"/>
</dbReference>
<dbReference type="AlphaFoldDB" id="A0A1B9P3J0"/>
<dbReference type="InterPro" id="IPR010710">
    <property type="entry name" value="DUF1289"/>
</dbReference>
<comment type="caution">
    <text evidence="1">The sequence shown here is derived from an EMBL/GenBank/DDBJ whole genome shotgun (WGS) entry which is preliminary data.</text>
</comment>
<proteinExistence type="predicted"/>
<dbReference type="PANTHER" id="PTHR35175">
    <property type="entry name" value="DUF1289 DOMAIN-CONTAINING PROTEIN"/>
    <property type="match status" value="1"/>
</dbReference>
<evidence type="ECO:0000313" key="1">
    <source>
        <dbReference type="EMBL" id="OCH23046.1"/>
    </source>
</evidence>
<reference evidence="1 2" key="1">
    <citation type="submission" date="2016-06" db="EMBL/GenBank/DDBJ databases">
        <authorList>
            <person name="Kjaerup R.B."/>
            <person name="Dalgaard T.S."/>
            <person name="Juul-Madsen H.R."/>
        </authorList>
    </citation>
    <scope>NUCLEOTIDE SEQUENCE [LARGE SCALE GENOMIC DNA]</scope>
    <source>
        <strain evidence="1 2">1S159</strain>
    </source>
</reference>
<evidence type="ECO:0000313" key="2">
    <source>
        <dbReference type="Proteomes" id="UP000093523"/>
    </source>
</evidence>
<protein>
    <recommendedName>
        <fullName evidence="3">DUF1289 domain-containing protein</fullName>
    </recommendedName>
</protein>
<dbReference type="EMBL" id="MAJU01000004">
    <property type="protein sequence ID" value="OCH23046.1"/>
    <property type="molecule type" value="Genomic_DNA"/>
</dbReference>
<sequence>MKTPCIAACKNEGGICIGCKRTITEIIEWKSMTDEKRDKVMDRLSGKSSSHECPECQKPAQCDIKMGKETCWCFDLETRDVGTVSENSACLCQHCLAKKPIA</sequence>
<evidence type="ECO:0008006" key="3">
    <source>
        <dbReference type="Google" id="ProtNLM"/>
    </source>
</evidence>
<organism evidence="1 2">
    <name type="scientific">Aliivibrio logei</name>
    <name type="common">Vibrio logei</name>
    <dbReference type="NCBI Taxonomy" id="688"/>
    <lineage>
        <taxon>Bacteria</taxon>
        <taxon>Pseudomonadati</taxon>
        <taxon>Pseudomonadota</taxon>
        <taxon>Gammaproteobacteria</taxon>
        <taxon>Vibrionales</taxon>
        <taxon>Vibrionaceae</taxon>
        <taxon>Aliivibrio</taxon>
    </lineage>
</organism>
<dbReference type="Pfam" id="PF14375">
    <property type="entry name" value="Cys_rich_CWC"/>
    <property type="match status" value="1"/>
</dbReference>
<dbReference type="Proteomes" id="UP000093523">
    <property type="component" value="Unassembled WGS sequence"/>
</dbReference>
<dbReference type="Pfam" id="PF06945">
    <property type="entry name" value="DUF1289"/>
    <property type="match status" value="1"/>
</dbReference>
<dbReference type="PANTHER" id="PTHR35175:SF2">
    <property type="entry name" value="DUF1289 DOMAIN-CONTAINING PROTEIN"/>
    <property type="match status" value="1"/>
</dbReference>
<accession>A0A1B9P3J0</accession>
<name>A0A1B9P3J0_ALILO</name>